<feature type="domain" description="NADP-dependent oxidoreductase" evidence="3">
    <location>
        <begin position="2"/>
        <end position="249"/>
    </location>
</feature>
<dbReference type="AlphaFoldDB" id="A0A7R9DL68"/>
<dbReference type="InterPro" id="IPR018170">
    <property type="entry name" value="Aldo/ket_reductase_CS"/>
</dbReference>
<evidence type="ECO:0000256" key="1">
    <source>
        <dbReference type="PIRSR" id="PIRSR000097-2"/>
    </source>
</evidence>
<dbReference type="GO" id="GO:0016491">
    <property type="term" value="F:oxidoreductase activity"/>
    <property type="evidence" value="ECO:0007669"/>
    <property type="project" value="InterPro"/>
</dbReference>
<organism evidence="4">
    <name type="scientific">Timema poppense</name>
    <name type="common">Walking stick</name>
    <dbReference type="NCBI Taxonomy" id="170557"/>
    <lineage>
        <taxon>Eukaryota</taxon>
        <taxon>Metazoa</taxon>
        <taxon>Ecdysozoa</taxon>
        <taxon>Arthropoda</taxon>
        <taxon>Hexapoda</taxon>
        <taxon>Insecta</taxon>
        <taxon>Pterygota</taxon>
        <taxon>Neoptera</taxon>
        <taxon>Polyneoptera</taxon>
        <taxon>Phasmatodea</taxon>
        <taxon>Timematodea</taxon>
        <taxon>Timematoidea</taxon>
        <taxon>Timematidae</taxon>
        <taxon>Timema</taxon>
    </lineage>
</organism>
<dbReference type="SUPFAM" id="SSF51430">
    <property type="entry name" value="NAD(P)-linked oxidoreductase"/>
    <property type="match status" value="1"/>
</dbReference>
<feature type="site" description="Lowers pKa of active site Tyr" evidence="2">
    <location>
        <position position="24"/>
    </location>
</feature>
<dbReference type="Pfam" id="PF00248">
    <property type="entry name" value="Aldo_ket_red"/>
    <property type="match status" value="1"/>
</dbReference>
<dbReference type="PRINTS" id="PR00069">
    <property type="entry name" value="ALDKETRDTASE"/>
</dbReference>
<evidence type="ECO:0000313" key="4">
    <source>
        <dbReference type="EMBL" id="CAD7416782.1"/>
    </source>
</evidence>
<dbReference type="Gene3D" id="3.20.20.100">
    <property type="entry name" value="NADP-dependent oxidoreductase domain"/>
    <property type="match status" value="1"/>
</dbReference>
<dbReference type="InterPro" id="IPR023210">
    <property type="entry name" value="NADP_OxRdtase_dom"/>
</dbReference>
<dbReference type="EMBL" id="OD011895">
    <property type="protein sequence ID" value="CAD7416782.1"/>
    <property type="molecule type" value="Genomic_DNA"/>
</dbReference>
<dbReference type="InterPro" id="IPR036812">
    <property type="entry name" value="NAD(P)_OxRdtase_dom_sf"/>
</dbReference>
<dbReference type="PROSITE" id="PS00062">
    <property type="entry name" value="ALDOKETO_REDUCTASE_2"/>
    <property type="match status" value="1"/>
</dbReference>
<accession>A0A7R9DL68</accession>
<evidence type="ECO:0000259" key="3">
    <source>
        <dbReference type="Pfam" id="PF00248"/>
    </source>
</evidence>
<dbReference type="PROSITE" id="PS00063">
    <property type="entry name" value="ALDOKETO_REDUCTASE_3"/>
    <property type="match status" value="1"/>
</dbReference>
<protein>
    <recommendedName>
        <fullName evidence="3">NADP-dependent oxidoreductase domain-containing protein</fullName>
    </recommendedName>
</protein>
<reference evidence="4" key="1">
    <citation type="submission" date="2020-11" db="EMBL/GenBank/DDBJ databases">
        <authorList>
            <person name="Tran Van P."/>
        </authorList>
    </citation>
    <scope>NUCLEOTIDE SEQUENCE</scope>
</reference>
<dbReference type="InterPro" id="IPR020471">
    <property type="entry name" value="AKR"/>
</dbReference>
<dbReference type="PIRSF" id="PIRSF000097">
    <property type="entry name" value="AKR"/>
    <property type="match status" value="1"/>
</dbReference>
<evidence type="ECO:0000256" key="2">
    <source>
        <dbReference type="PIRSR" id="PIRSR000097-3"/>
    </source>
</evidence>
<feature type="binding site" evidence="1">
    <location>
        <position position="57"/>
    </location>
    <ligand>
        <name>substrate</name>
    </ligand>
</feature>
<gene>
    <name evidence="4" type="ORF">TPSB3V08_LOCUS11292</name>
</gene>
<name>A0A7R9DL68_TIMPO</name>
<proteinExistence type="predicted"/>
<sequence>MGKAFKKVFDSGKFKREELFIVTKLPPTGNRASSVEKYIKLSLKALQLDYVDLYLIHNPVGNKEAEAKPDKLSIMELDMDTDLISLWKAMEQQVDSGRARSIGVSNFNADQVKRIVQAARIIPANNQVELHLYFQRKELAAFCKALDVTICAYAPLGSPAFPEFYSNVMKGDAKKYVFNMFKLPNVNPLQDPVVLKIAKNHNKTPAQILLRQIVQRGIVVIPKSSNPGRQKENFQILDFELTEEEMYEMSLLDRGKKFSLNFNATAAKNGKHPEYPYNAPY</sequence>
<dbReference type="PANTHER" id="PTHR11732">
    <property type="entry name" value="ALDO/KETO REDUCTASE"/>
    <property type="match status" value="1"/>
</dbReference>